<comment type="caution">
    <text evidence="1">The sequence shown here is derived from an EMBL/GenBank/DDBJ whole genome shotgun (WGS) entry which is preliminary data.</text>
</comment>
<dbReference type="EMBL" id="JAADJF010000510">
    <property type="protein sequence ID" value="KAF4415824.1"/>
    <property type="molecule type" value="Genomic_DNA"/>
</dbReference>
<evidence type="ECO:0000313" key="1">
    <source>
        <dbReference type="EMBL" id="KAF4415824.1"/>
    </source>
</evidence>
<sequence length="197" mass="21695">MSSTGQIIPAWEQKIREKAVIPVASLDKMSMNSLDAIETAQFAAPMYKKYEPAPDNFKSQLISIHIITVQKTQTATKTCIDTIQGLKHTQTDKNVWDATIKNVRETAKQNFSKRFDNASDEAIETIKALPPVQQNRAANFFSYGMGIVSKVINQASYGLSDIVTKDLLAGNWNTLTEVDNTVKAGCGAAMDALKSMF</sequence>
<name>A0A8H4JCG7_9HYPO</name>
<proteinExistence type="predicted"/>
<dbReference type="AlphaFoldDB" id="A0A8H4JCG7"/>
<accession>A0A8H4JCG7</accession>
<keyword evidence="2" id="KW-1185">Reference proteome</keyword>
<protein>
    <submittedName>
        <fullName evidence="1">Uncharacterized protein</fullName>
    </submittedName>
</protein>
<organism evidence="1 2">
    <name type="scientific">Fusarium acutatum</name>
    <dbReference type="NCBI Taxonomy" id="78861"/>
    <lineage>
        <taxon>Eukaryota</taxon>
        <taxon>Fungi</taxon>
        <taxon>Dikarya</taxon>
        <taxon>Ascomycota</taxon>
        <taxon>Pezizomycotina</taxon>
        <taxon>Sordariomycetes</taxon>
        <taxon>Hypocreomycetidae</taxon>
        <taxon>Hypocreales</taxon>
        <taxon>Nectriaceae</taxon>
        <taxon>Fusarium</taxon>
        <taxon>Fusarium fujikuroi species complex</taxon>
    </lineage>
</organism>
<evidence type="ECO:0000313" key="2">
    <source>
        <dbReference type="Proteomes" id="UP000536711"/>
    </source>
</evidence>
<dbReference type="OrthoDB" id="5024028at2759"/>
<dbReference type="Proteomes" id="UP000536711">
    <property type="component" value="Unassembled WGS sequence"/>
</dbReference>
<reference evidence="1 2" key="1">
    <citation type="submission" date="2020-01" db="EMBL/GenBank/DDBJ databases">
        <title>Identification and distribution of gene clusters putatively required for synthesis of sphingolipid metabolism inhibitors in phylogenetically diverse species of the filamentous fungus Fusarium.</title>
        <authorList>
            <person name="Kim H.-S."/>
            <person name="Busman M."/>
            <person name="Brown D.W."/>
            <person name="Divon H."/>
            <person name="Uhlig S."/>
            <person name="Proctor R.H."/>
        </authorList>
    </citation>
    <scope>NUCLEOTIDE SEQUENCE [LARGE SCALE GENOMIC DNA]</scope>
    <source>
        <strain evidence="1 2">NRRL 13308</strain>
    </source>
</reference>
<gene>
    <name evidence="1" type="ORF">FACUT_13093</name>
</gene>